<reference evidence="2" key="2">
    <citation type="submission" date="2020-12" db="EMBL/GenBank/DDBJ databases">
        <authorList>
            <person name="Kanost M."/>
        </authorList>
    </citation>
    <scope>NUCLEOTIDE SEQUENCE</scope>
</reference>
<evidence type="ECO:0000313" key="2">
    <source>
        <dbReference type="EMBL" id="KAG6462785.1"/>
    </source>
</evidence>
<dbReference type="Proteomes" id="UP000791440">
    <property type="component" value="Unassembled WGS sequence"/>
</dbReference>
<organism evidence="2 3">
    <name type="scientific">Manduca sexta</name>
    <name type="common">Tobacco hawkmoth</name>
    <name type="synonym">Tobacco hornworm</name>
    <dbReference type="NCBI Taxonomy" id="7130"/>
    <lineage>
        <taxon>Eukaryota</taxon>
        <taxon>Metazoa</taxon>
        <taxon>Ecdysozoa</taxon>
        <taxon>Arthropoda</taxon>
        <taxon>Hexapoda</taxon>
        <taxon>Insecta</taxon>
        <taxon>Pterygota</taxon>
        <taxon>Neoptera</taxon>
        <taxon>Endopterygota</taxon>
        <taxon>Lepidoptera</taxon>
        <taxon>Glossata</taxon>
        <taxon>Ditrysia</taxon>
        <taxon>Bombycoidea</taxon>
        <taxon>Sphingidae</taxon>
        <taxon>Sphinginae</taxon>
        <taxon>Sphingini</taxon>
        <taxon>Manduca</taxon>
    </lineage>
</organism>
<accession>A0A922CX42</accession>
<reference evidence="2" key="1">
    <citation type="journal article" date="2016" name="Insect Biochem. Mol. Biol.">
        <title>Multifaceted biological insights from a draft genome sequence of the tobacco hornworm moth, Manduca sexta.</title>
        <authorList>
            <person name="Kanost M.R."/>
            <person name="Arrese E.L."/>
            <person name="Cao X."/>
            <person name="Chen Y.R."/>
            <person name="Chellapilla S."/>
            <person name="Goldsmith M.R."/>
            <person name="Grosse-Wilde E."/>
            <person name="Heckel D.G."/>
            <person name="Herndon N."/>
            <person name="Jiang H."/>
            <person name="Papanicolaou A."/>
            <person name="Qu J."/>
            <person name="Soulages J.L."/>
            <person name="Vogel H."/>
            <person name="Walters J."/>
            <person name="Waterhouse R.M."/>
            <person name="Ahn S.J."/>
            <person name="Almeida F.C."/>
            <person name="An C."/>
            <person name="Aqrawi P."/>
            <person name="Bretschneider A."/>
            <person name="Bryant W.B."/>
            <person name="Bucks S."/>
            <person name="Chao H."/>
            <person name="Chevignon G."/>
            <person name="Christen J.M."/>
            <person name="Clarke D.F."/>
            <person name="Dittmer N.T."/>
            <person name="Ferguson L.C.F."/>
            <person name="Garavelou S."/>
            <person name="Gordon K.H.J."/>
            <person name="Gunaratna R.T."/>
            <person name="Han Y."/>
            <person name="Hauser F."/>
            <person name="He Y."/>
            <person name="Heidel-Fischer H."/>
            <person name="Hirsh A."/>
            <person name="Hu Y."/>
            <person name="Jiang H."/>
            <person name="Kalra D."/>
            <person name="Klinner C."/>
            <person name="Konig C."/>
            <person name="Kovar C."/>
            <person name="Kroll A.R."/>
            <person name="Kuwar S.S."/>
            <person name="Lee S.L."/>
            <person name="Lehman R."/>
            <person name="Li K."/>
            <person name="Li Z."/>
            <person name="Liang H."/>
            <person name="Lovelace S."/>
            <person name="Lu Z."/>
            <person name="Mansfield J.H."/>
            <person name="McCulloch K.J."/>
            <person name="Mathew T."/>
            <person name="Morton B."/>
            <person name="Muzny D.M."/>
            <person name="Neunemann D."/>
            <person name="Ongeri F."/>
            <person name="Pauchet Y."/>
            <person name="Pu L.L."/>
            <person name="Pyrousis I."/>
            <person name="Rao X.J."/>
            <person name="Redding A."/>
            <person name="Roesel C."/>
            <person name="Sanchez-Gracia A."/>
            <person name="Schaack S."/>
            <person name="Shukla A."/>
            <person name="Tetreau G."/>
            <person name="Wang Y."/>
            <person name="Xiong G.H."/>
            <person name="Traut W."/>
            <person name="Walsh T.K."/>
            <person name="Worley K.C."/>
            <person name="Wu D."/>
            <person name="Wu W."/>
            <person name="Wu Y.Q."/>
            <person name="Zhang X."/>
            <person name="Zou Z."/>
            <person name="Zucker H."/>
            <person name="Briscoe A.D."/>
            <person name="Burmester T."/>
            <person name="Clem R.J."/>
            <person name="Feyereisen R."/>
            <person name="Grimmelikhuijzen C.J.P."/>
            <person name="Hamodrakas S.J."/>
            <person name="Hansson B.S."/>
            <person name="Huguet E."/>
            <person name="Jermiin L.S."/>
            <person name="Lan Q."/>
            <person name="Lehman H.K."/>
            <person name="Lorenzen M."/>
            <person name="Merzendorfer H."/>
            <person name="Michalopoulos I."/>
            <person name="Morton D.B."/>
            <person name="Muthukrishnan S."/>
            <person name="Oakeshott J.G."/>
            <person name="Palmer W."/>
            <person name="Park Y."/>
            <person name="Passarelli A.L."/>
            <person name="Rozas J."/>
            <person name="Schwartz L.M."/>
            <person name="Smith W."/>
            <person name="Southgate A."/>
            <person name="Vilcinskas A."/>
            <person name="Vogt R."/>
            <person name="Wang P."/>
            <person name="Werren J."/>
            <person name="Yu X.Q."/>
            <person name="Zhou J.J."/>
            <person name="Brown S.J."/>
            <person name="Scherer S.E."/>
            <person name="Richards S."/>
            <person name="Blissard G.W."/>
        </authorList>
    </citation>
    <scope>NUCLEOTIDE SEQUENCE</scope>
</reference>
<dbReference type="AlphaFoldDB" id="A0A922CX42"/>
<protein>
    <submittedName>
        <fullName evidence="2">Uncharacterized protein</fullName>
    </submittedName>
</protein>
<sequence>MCRLRLAATRKGGGSRGRRPPHPLHKQNAITTKLSRSHHCNYKVIKYIII</sequence>
<feature type="compositionally biased region" description="Basic residues" evidence="1">
    <location>
        <begin position="16"/>
        <end position="25"/>
    </location>
</feature>
<name>A0A922CX42_MANSE</name>
<keyword evidence="3" id="KW-1185">Reference proteome</keyword>
<feature type="region of interest" description="Disordered" evidence="1">
    <location>
        <begin position="1"/>
        <end position="25"/>
    </location>
</feature>
<proteinExistence type="predicted"/>
<comment type="caution">
    <text evidence="2">The sequence shown here is derived from an EMBL/GenBank/DDBJ whole genome shotgun (WGS) entry which is preliminary data.</text>
</comment>
<evidence type="ECO:0000313" key="3">
    <source>
        <dbReference type="Proteomes" id="UP000791440"/>
    </source>
</evidence>
<dbReference type="EMBL" id="JH668889">
    <property type="protein sequence ID" value="KAG6462785.1"/>
    <property type="molecule type" value="Genomic_DNA"/>
</dbReference>
<gene>
    <name evidence="2" type="ORF">O3G_MSEX013470</name>
</gene>
<evidence type="ECO:0000256" key="1">
    <source>
        <dbReference type="SAM" id="MobiDB-lite"/>
    </source>
</evidence>